<dbReference type="Proteomes" id="UP000574390">
    <property type="component" value="Unassembled WGS sequence"/>
</dbReference>
<proteinExistence type="predicted"/>
<reference evidence="1 2" key="1">
    <citation type="submission" date="2020-04" db="EMBL/GenBank/DDBJ databases">
        <title>Perkinsus olseni comparative genomics.</title>
        <authorList>
            <person name="Bogema D.R."/>
        </authorList>
    </citation>
    <scope>NUCLEOTIDE SEQUENCE [LARGE SCALE GENOMIC DNA]</scope>
    <source>
        <strain evidence="1">ATCC PRA-205</strain>
    </source>
</reference>
<sequence>MAEEGHELEVSDRELEGYAMGFKTALERARREVEDALEESALLDWPEIDTDYESLCRALACVDIVGICFVYESATRSFGTASRLLNWYVAHHDMDQEITEISSRAHDLLMHVDGESDGEEEFWECVQFLACMDMSKHVALLLTQWLQEKSEDHEVDQGTEEIRTRFIESTWRLAILHVTLVEEWWSAMRAAGIAGMESLIKRMCELTSPETGPVESETAWYLKVILEYFWFYPNLNVTGGAVSSIVESAAKLLSTEKDASVTPMDVVVHACLTGNVNELLTTLSADGKEFGGSMTVCHIVDLLYYTGSLSEALPAERDVEQYRDGRLIDYIDLLTSRALPKALGYRLAEDYAAASHEENLRRRKLSKILLETAEEMSPTDNDLMAVIKRSLDHRLPDVALRICFARYEALSDTDVLSAIRALGCYLQGSQPT</sequence>
<evidence type="ECO:0000313" key="1">
    <source>
        <dbReference type="EMBL" id="KAF4725263.1"/>
    </source>
</evidence>
<gene>
    <name evidence="1" type="ORF">FOZ62_011152</name>
</gene>
<comment type="caution">
    <text evidence="1">The sequence shown here is derived from an EMBL/GenBank/DDBJ whole genome shotgun (WGS) entry which is preliminary data.</text>
</comment>
<name>A0A7J6RXQ8_PEROL</name>
<accession>A0A7J6RXQ8</accession>
<evidence type="ECO:0000313" key="2">
    <source>
        <dbReference type="Proteomes" id="UP000574390"/>
    </source>
</evidence>
<dbReference type="AlphaFoldDB" id="A0A7J6RXQ8"/>
<protein>
    <recommendedName>
        <fullName evidence="3">Nuclear pore complex protein Nup85</fullName>
    </recommendedName>
</protein>
<organism evidence="1 2">
    <name type="scientific">Perkinsus olseni</name>
    <name type="common">Perkinsus atlanticus</name>
    <dbReference type="NCBI Taxonomy" id="32597"/>
    <lineage>
        <taxon>Eukaryota</taxon>
        <taxon>Sar</taxon>
        <taxon>Alveolata</taxon>
        <taxon>Perkinsozoa</taxon>
        <taxon>Perkinsea</taxon>
        <taxon>Perkinsida</taxon>
        <taxon>Perkinsidae</taxon>
        <taxon>Perkinsus</taxon>
    </lineage>
</organism>
<dbReference type="EMBL" id="JABANM010018957">
    <property type="protein sequence ID" value="KAF4725263.1"/>
    <property type="molecule type" value="Genomic_DNA"/>
</dbReference>
<evidence type="ECO:0008006" key="3">
    <source>
        <dbReference type="Google" id="ProtNLM"/>
    </source>
</evidence>